<dbReference type="Proteomes" id="UP001281761">
    <property type="component" value="Unassembled WGS sequence"/>
</dbReference>
<proteinExistence type="predicted"/>
<name>A0ABQ9Y2Q7_9EUKA</name>
<dbReference type="SUPFAM" id="SSF48371">
    <property type="entry name" value="ARM repeat"/>
    <property type="match status" value="1"/>
</dbReference>
<feature type="compositionally biased region" description="Basic and acidic residues" evidence="1">
    <location>
        <begin position="297"/>
        <end position="307"/>
    </location>
</feature>
<comment type="caution">
    <text evidence="2">The sequence shown here is derived from an EMBL/GenBank/DDBJ whole genome shotgun (WGS) entry which is preliminary data.</text>
</comment>
<organism evidence="2 3">
    <name type="scientific">Blattamonas nauphoetae</name>
    <dbReference type="NCBI Taxonomy" id="2049346"/>
    <lineage>
        <taxon>Eukaryota</taxon>
        <taxon>Metamonada</taxon>
        <taxon>Preaxostyla</taxon>
        <taxon>Oxymonadida</taxon>
        <taxon>Blattamonas</taxon>
    </lineage>
</organism>
<protein>
    <submittedName>
        <fullName evidence="2">Uncharacterized protein</fullName>
    </submittedName>
</protein>
<gene>
    <name evidence="2" type="ORF">BLNAU_6937</name>
</gene>
<dbReference type="InterPro" id="IPR016024">
    <property type="entry name" value="ARM-type_fold"/>
</dbReference>
<evidence type="ECO:0000313" key="3">
    <source>
        <dbReference type="Proteomes" id="UP001281761"/>
    </source>
</evidence>
<sequence>MLSSIEDLYTLYRNLPPRFVEYTVSHIPRSAPQNEFFHVCGRIGTIVSLEILDEPGTNGVYLMANVASLSNLSLVAIRSVGQKYLIGNSEIFISGTNLWYNSWKKITLSDPGTHTHFYELVESLKQDVYLPEDLERHLSSLLEDFKPSNQSAINVAAFIQDLCSSSGHTCQEFIDGIYTLLSSNHPQIAAETTRLLNWLSMDVPASTKLRLARANLVDHILSALSQNSTLTWDSYLAYPGFLSFLSSLFVRTCQGHRAGRSSHQYNVITSKRTAGLWSFSDMDDGCQNMWKRSGAYNDERGRGDGHNKSRYKPFSSHPGFFNDHQNLNGE</sequence>
<dbReference type="EMBL" id="JARBJD010000041">
    <property type="protein sequence ID" value="KAK2958011.1"/>
    <property type="molecule type" value="Genomic_DNA"/>
</dbReference>
<reference evidence="2 3" key="1">
    <citation type="journal article" date="2022" name="bioRxiv">
        <title>Genomics of Preaxostyla Flagellates Illuminates Evolutionary Transitions and the Path Towards Mitochondrial Loss.</title>
        <authorList>
            <person name="Novak L.V.F."/>
            <person name="Treitli S.C."/>
            <person name="Pyrih J."/>
            <person name="Halakuc P."/>
            <person name="Pipaliya S.V."/>
            <person name="Vacek V."/>
            <person name="Brzon O."/>
            <person name="Soukal P."/>
            <person name="Eme L."/>
            <person name="Dacks J.B."/>
            <person name="Karnkowska A."/>
            <person name="Elias M."/>
            <person name="Hampl V."/>
        </authorList>
    </citation>
    <scope>NUCLEOTIDE SEQUENCE [LARGE SCALE GENOMIC DNA]</scope>
    <source>
        <strain evidence="2">NAU3</strain>
        <tissue evidence="2">Gut</tissue>
    </source>
</reference>
<evidence type="ECO:0000256" key="1">
    <source>
        <dbReference type="SAM" id="MobiDB-lite"/>
    </source>
</evidence>
<keyword evidence="3" id="KW-1185">Reference proteome</keyword>
<feature type="region of interest" description="Disordered" evidence="1">
    <location>
        <begin position="297"/>
        <end position="318"/>
    </location>
</feature>
<evidence type="ECO:0000313" key="2">
    <source>
        <dbReference type="EMBL" id="KAK2958011.1"/>
    </source>
</evidence>
<accession>A0ABQ9Y2Q7</accession>